<comment type="caution">
    <text evidence="1">The sequence shown here is derived from an EMBL/GenBank/DDBJ whole genome shotgun (WGS) entry which is preliminary data.</text>
</comment>
<feature type="non-terminal residue" evidence="1">
    <location>
        <position position="98"/>
    </location>
</feature>
<reference evidence="1 2" key="1">
    <citation type="journal article" date="2018" name="Syst. Appl. Microbiol.">
        <title>Flavobacterium circumlabens sp. nov. and Flavobacterium cupreum sp. nov., two psychrotrophic species isolated from Antarctic environmental samples.</title>
        <authorList>
            <person name="Kralova S."/>
            <person name="Busse H.J."/>
            <person name="Svec P."/>
            <person name="Maslanova I."/>
            <person name="Stankova E."/>
            <person name="Bartak M."/>
            <person name="Sedlacek I."/>
        </authorList>
    </citation>
    <scope>NUCLEOTIDE SEQUENCE [LARGE SCALE GENOMIC DNA]</scope>
    <source>
        <strain evidence="1 2">CCM 8828</strain>
    </source>
</reference>
<accession>A0A4Y7U371</accession>
<name>A0A4Y7U371_9FLAO</name>
<feature type="non-terminal residue" evidence="1">
    <location>
        <position position="1"/>
    </location>
</feature>
<sequence>LISGTDVVTILKNGFPLNSYYGLKSDGIFQNANEVANGPKQNFNAAGAKPGDLRYIDRNGDGVIKEEDDRFILGNPYPRYTYGLTYTANWNGIDLSIF</sequence>
<dbReference type="EMBL" id="QWDN01001238">
    <property type="protein sequence ID" value="TEB40498.1"/>
    <property type="molecule type" value="Genomic_DNA"/>
</dbReference>
<organism evidence="1 2">
    <name type="scientific">Flavobacterium circumlabens</name>
    <dbReference type="NCBI Taxonomy" id="2133765"/>
    <lineage>
        <taxon>Bacteria</taxon>
        <taxon>Pseudomonadati</taxon>
        <taxon>Bacteroidota</taxon>
        <taxon>Flavobacteriia</taxon>
        <taxon>Flavobacteriales</taxon>
        <taxon>Flavobacteriaceae</taxon>
        <taxon>Flavobacterium</taxon>
    </lineage>
</organism>
<gene>
    <name evidence="1" type="ORF">D0809_30305</name>
</gene>
<proteinExistence type="predicted"/>
<dbReference type="RefSeq" id="WP_170208206.1">
    <property type="nucleotide sequence ID" value="NZ_QWDN01001238.1"/>
</dbReference>
<evidence type="ECO:0000313" key="1">
    <source>
        <dbReference type="EMBL" id="TEB40498.1"/>
    </source>
</evidence>
<protein>
    <recommendedName>
        <fullName evidence="3">SusC/RagA family TonB-linked outer membrane protein</fullName>
    </recommendedName>
</protein>
<dbReference type="AlphaFoldDB" id="A0A4Y7U371"/>
<evidence type="ECO:0000313" key="2">
    <source>
        <dbReference type="Proteomes" id="UP000298340"/>
    </source>
</evidence>
<dbReference type="Proteomes" id="UP000298340">
    <property type="component" value="Unassembled WGS sequence"/>
</dbReference>
<evidence type="ECO:0008006" key="3">
    <source>
        <dbReference type="Google" id="ProtNLM"/>
    </source>
</evidence>